<dbReference type="Gene3D" id="3.90.1300.10">
    <property type="entry name" value="Amidase signature (AS) domain"/>
    <property type="match status" value="1"/>
</dbReference>
<reference evidence="2" key="1">
    <citation type="journal article" date="2022" name="Plant J.">
        <title>Strategies of tolerance reflected in two North American maple genomes.</title>
        <authorList>
            <person name="McEvoy S.L."/>
            <person name="Sezen U.U."/>
            <person name="Trouern-Trend A."/>
            <person name="McMahon S.M."/>
            <person name="Schaberg P.G."/>
            <person name="Yang J."/>
            <person name="Wegrzyn J.L."/>
            <person name="Swenson N.G."/>
        </authorList>
    </citation>
    <scope>NUCLEOTIDE SEQUENCE</scope>
    <source>
        <strain evidence="2">91603</strain>
    </source>
</reference>
<dbReference type="EMBL" id="JAJSOW010000101">
    <property type="protein sequence ID" value="KAI9182038.1"/>
    <property type="molecule type" value="Genomic_DNA"/>
</dbReference>
<evidence type="ECO:0000259" key="1">
    <source>
        <dbReference type="Pfam" id="PF01425"/>
    </source>
</evidence>
<evidence type="ECO:0000313" key="2">
    <source>
        <dbReference type="EMBL" id="KAI9182038.1"/>
    </source>
</evidence>
<dbReference type="Pfam" id="PF01425">
    <property type="entry name" value="Amidase"/>
    <property type="match status" value="1"/>
</dbReference>
<dbReference type="InterPro" id="IPR036928">
    <property type="entry name" value="AS_sf"/>
</dbReference>
<name>A0AAD5J0V0_ACENE</name>
<feature type="domain" description="Amidase" evidence="1">
    <location>
        <begin position="1"/>
        <end position="236"/>
    </location>
</feature>
<dbReference type="SUPFAM" id="SSF75304">
    <property type="entry name" value="Amidase signature (AS) enzymes"/>
    <property type="match status" value="1"/>
</dbReference>
<keyword evidence="3" id="KW-1185">Reference proteome</keyword>
<dbReference type="PANTHER" id="PTHR42678:SF40">
    <property type="entry name" value="AMIDASE DOMAIN-CONTAINING PROTEIN"/>
    <property type="match status" value="1"/>
</dbReference>
<dbReference type="PANTHER" id="PTHR42678">
    <property type="entry name" value="AMIDASE"/>
    <property type="match status" value="1"/>
</dbReference>
<gene>
    <name evidence="2" type="ORF">LWI28_021447</name>
</gene>
<dbReference type="InterPro" id="IPR023631">
    <property type="entry name" value="Amidase_dom"/>
</dbReference>
<dbReference type="AlphaFoldDB" id="A0AAD5J0V0"/>
<dbReference type="Proteomes" id="UP001064489">
    <property type="component" value="Chromosome 4"/>
</dbReference>
<proteinExistence type="predicted"/>
<evidence type="ECO:0000313" key="3">
    <source>
        <dbReference type="Proteomes" id="UP001064489"/>
    </source>
</evidence>
<sequence length="302" mass="32161">MNTTAGSFALLGSILPGNAFVVTKLINAGAIILGKASMSEWAHFSGDAPNGWCARTGQGKNPHVLSADPCGSAISVAANMAAVSLGTETDGSILCPSIYNSVVGIKPTVAGLTGRDGVIPVAPRQDTVGTVADAVYVLDAIGGFDCNDEATREASKYIPLGGYKQFRRPCGLNKKRLGIVRNHPFFDKESEVSQAFELHIQTVRQEGAIVVDNLKIANIDDIMNSTASVEFLANAGLVASLVRSLADVIDFKFSKLVSIWSSHSLTHVWSSYLIVIYINGYAGKDHGIWPISFRNSPGHRRN</sequence>
<organism evidence="2 3">
    <name type="scientific">Acer negundo</name>
    <name type="common">Box elder</name>
    <dbReference type="NCBI Taxonomy" id="4023"/>
    <lineage>
        <taxon>Eukaryota</taxon>
        <taxon>Viridiplantae</taxon>
        <taxon>Streptophyta</taxon>
        <taxon>Embryophyta</taxon>
        <taxon>Tracheophyta</taxon>
        <taxon>Spermatophyta</taxon>
        <taxon>Magnoliopsida</taxon>
        <taxon>eudicotyledons</taxon>
        <taxon>Gunneridae</taxon>
        <taxon>Pentapetalae</taxon>
        <taxon>rosids</taxon>
        <taxon>malvids</taxon>
        <taxon>Sapindales</taxon>
        <taxon>Sapindaceae</taxon>
        <taxon>Hippocastanoideae</taxon>
        <taxon>Acereae</taxon>
        <taxon>Acer</taxon>
    </lineage>
</organism>
<reference evidence="2" key="2">
    <citation type="submission" date="2023-02" db="EMBL/GenBank/DDBJ databases">
        <authorList>
            <person name="Swenson N.G."/>
            <person name="Wegrzyn J.L."/>
            <person name="Mcevoy S.L."/>
        </authorList>
    </citation>
    <scope>NUCLEOTIDE SEQUENCE</scope>
    <source>
        <strain evidence="2">91603</strain>
        <tissue evidence="2">Leaf</tissue>
    </source>
</reference>
<protein>
    <recommendedName>
        <fullName evidence="1">Amidase domain-containing protein</fullName>
    </recommendedName>
</protein>
<comment type="caution">
    <text evidence="2">The sequence shown here is derived from an EMBL/GenBank/DDBJ whole genome shotgun (WGS) entry which is preliminary data.</text>
</comment>
<accession>A0AAD5J0V0</accession>